<protein>
    <recommendedName>
        <fullName evidence="3">IS630 family transposase</fullName>
    </recommendedName>
</protein>
<accession>A0ABQ3UIG3</accession>
<evidence type="ECO:0000313" key="2">
    <source>
        <dbReference type="Proteomes" id="UP000654345"/>
    </source>
</evidence>
<dbReference type="InterPro" id="IPR009057">
    <property type="entry name" value="Homeodomain-like_sf"/>
</dbReference>
<dbReference type="Proteomes" id="UP000654345">
    <property type="component" value="Unassembled WGS sequence"/>
</dbReference>
<dbReference type="SUPFAM" id="SSF46689">
    <property type="entry name" value="Homeodomain-like"/>
    <property type="match status" value="1"/>
</dbReference>
<keyword evidence="2" id="KW-1185">Reference proteome</keyword>
<evidence type="ECO:0000313" key="1">
    <source>
        <dbReference type="EMBL" id="GHO52514.1"/>
    </source>
</evidence>
<evidence type="ECO:0008006" key="3">
    <source>
        <dbReference type="Google" id="ProtNLM"/>
    </source>
</evidence>
<reference evidence="1 2" key="1">
    <citation type="journal article" date="2021" name="Int. J. Syst. Evol. Microbiol.">
        <title>Reticulibacter mediterranei gen. nov., sp. nov., within the new family Reticulibacteraceae fam. nov., and Ktedonospora formicarum gen. nov., sp. nov., Ktedonobacter robiniae sp. nov., Dictyobacter formicarum sp. nov. and Dictyobacter arantiisoli sp. nov., belonging to the class Ktedonobacteria.</title>
        <authorList>
            <person name="Yabe S."/>
            <person name="Zheng Y."/>
            <person name="Wang C.M."/>
            <person name="Sakai Y."/>
            <person name="Abe K."/>
            <person name="Yokota A."/>
            <person name="Donadio S."/>
            <person name="Cavaletti L."/>
            <person name="Monciardini P."/>
        </authorList>
    </citation>
    <scope>NUCLEOTIDE SEQUENCE [LARGE SCALE GENOMIC DNA]</scope>
    <source>
        <strain evidence="1 2">SOSP1-30</strain>
    </source>
</reference>
<name>A0ABQ3UIG3_9CHLR</name>
<organism evidence="1 2">
    <name type="scientific">Ktedonobacter robiniae</name>
    <dbReference type="NCBI Taxonomy" id="2778365"/>
    <lineage>
        <taxon>Bacteria</taxon>
        <taxon>Bacillati</taxon>
        <taxon>Chloroflexota</taxon>
        <taxon>Ktedonobacteria</taxon>
        <taxon>Ktedonobacterales</taxon>
        <taxon>Ktedonobacteraceae</taxon>
        <taxon>Ktedonobacter</taxon>
    </lineage>
</organism>
<dbReference type="Pfam" id="PF13565">
    <property type="entry name" value="HTH_32"/>
    <property type="match status" value="1"/>
</dbReference>
<sequence>MAEGGKDQEIIAAFDICQATVTNVCKRYAEGGLEGVLHDKVQQRRRQALTGQQSAHLIAVACSPTPDGHDHWTVRLLADKAVELGFVSSISPNTIHQLLKKMN</sequence>
<comment type="caution">
    <text evidence="1">The sequence shown here is derived from an EMBL/GenBank/DDBJ whole genome shotgun (WGS) entry which is preliminary data.</text>
</comment>
<gene>
    <name evidence="1" type="ORF">KSB_09890</name>
</gene>
<proteinExistence type="predicted"/>
<dbReference type="EMBL" id="BNJG01000001">
    <property type="protein sequence ID" value="GHO52514.1"/>
    <property type="molecule type" value="Genomic_DNA"/>
</dbReference>